<name>A0A830BA71_9LAMI</name>
<keyword evidence="1" id="KW-0687">Ribonucleoprotein</keyword>
<keyword evidence="2" id="KW-1185">Reference proteome</keyword>
<reference evidence="1" key="1">
    <citation type="submission" date="2020-07" db="EMBL/GenBank/DDBJ databases">
        <title>Ethylene signaling mediates host invasion by parasitic plants.</title>
        <authorList>
            <person name="Yoshida S."/>
        </authorList>
    </citation>
    <scope>NUCLEOTIDE SEQUENCE</scope>
    <source>
        <strain evidence="1">Okayama</strain>
    </source>
</reference>
<evidence type="ECO:0000313" key="1">
    <source>
        <dbReference type="EMBL" id="GFP78911.1"/>
    </source>
</evidence>
<comment type="caution">
    <text evidence="1">The sequence shown here is derived from an EMBL/GenBank/DDBJ whole genome shotgun (WGS) entry which is preliminary data.</text>
</comment>
<evidence type="ECO:0000313" key="2">
    <source>
        <dbReference type="Proteomes" id="UP000653305"/>
    </source>
</evidence>
<dbReference type="OrthoDB" id="1735996at2759"/>
<dbReference type="Proteomes" id="UP000653305">
    <property type="component" value="Unassembled WGS sequence"/>
</dbReference>
<dbReference type="Gene3D" id="1.10.10.10">
    <property type="entry name" value="Winged helix-like DNA-binding domain superfamily/Winged helix DNA-binding domain"/>
    <property type="match status" value="1"/>
</dbReference>
<organism evidence="1 2">
    <name type="scientific">Phtheirospermum japonicum</name>
    <dbReference type="NCBI Taxonomy" id="374723"/>
    <lineage>
        <taxon>Eukaryota</taxon>
        <taxon>Viridiplantae</taxon>
        <taxon>Streptophyta</taxon>
        <taxon>Embryophyta</taxon>
        <taxon>Tracheophyta</taxon>
        <taxon>Spermatophyta</taxon>
        <taxon>Magnoliopsida</taxon>
        <taxon>eudicotyledons</taxon>
        <taxon>Gunneridae</taxon>
        <taxon>Pentapetalae</taxon>
        <taxon>asterids</taxon>
        <taxon>lamiids</taxon>
        <taxon>Lamiales</taxon>
        <taxon>Orobanchaceae</taxon>
        <taxon>Orobanchaceae incertae sedis</taxon>
        <taxon>Phtheirospermum</taxon>
    </lineage>
</organism>
<keyword evidence="1" id="KW-0689">Ribosomal protein</keyword>
<dbReference type="AlphaFoldDB" id="A0A830BA71"/>
<accession>A0A830BA71</accession>
<sequence length="81" mass="8978">MFREAGDQMKSCVDPLLELRDKANKCLCATRISQRGGTVSCLDLITSVMATAKTVKDVSPNEFVKSYASHLKRFGKIELPE</sequence>
<protein>
    <submittedName>
        <fullName evidence="1">40S ribosomal protein s19-3</fullName>
    </submittedName>
</protein>
<dbReference type="GO" id="GO:0005840">
    <property type="term" value="C:ribosome"/>
    <property type="evidence" value="ECO:0007669"/>
    <property type="project" value="UniProtKB-KW"/>
</dbReference>
<proteinExistence type="predicted"/>
<dbReference type="InterPro" id="IPR036388">
    <property type="entry name" value="WH-like_DNA-bd_sf"/>
</dbReference>
<gene>
    <name evidence="1" type="ORF">PHJA_000034600</name>
</gene>
<dbReference type="EMBL" id="BMAC01000002">
    <property type="protein sequence ID" value="GFP78911.1"/>
    <property type="molecule type" value="Genomic_DNA"/>
</dbReference>